<dbReference type="Proteomes" id="UP000609346">
    <property type="component" value="Unassembled WGS sequence"/>
</dbReference>
<proteinExistence type="predicted"/>
<evidence type="ECO:0000313" key="4">
    <source>
        <dbReference type="Proteomes" id="UP000609346"/>
    </source>
</evidence>
<dbReference type="Pfam" id="PF16244">
    <property type="entry name" value="DUF4901"/>
    <property type="match status" value="2"/>
</dbReference>
<dbReference type="InterPro" id="IPR001119">
    <property type="entry name" value="SLH_dom"/>
</dbReference>
<feature type="domain" description="SLH" evidence="2">
    <location>
        <begin position="731"/>
        <end position="793"/>
    </location>
</feature>
<reference evidence="3 4" key="1">
    <citation type="submission" date="2020-09" db="EMBL/GenBank/DDBJ databases">
        <title>Paenibacillus sp. strain PR3 16S rRNA gene Genome sequencing and assembly.</title>
        <authorList>
            <person name="Kim J."/>
        </authorList>
    </citation>
    <scope>NUCLEOTIDE SEQUENCE [LARGE SCALE GENOMIC DNA]</scope>
    <source>
        <strain evidence="3 4">PR3</strain>
    </source>
</reference>
<organism evidence="3 4">
    <name type="scientific">Paenibacillus terricola</name>
    <dbReference type="NCBI Taxonomy" id="2763503"/>
    <lineage>
        <taxon>Bacteria</taxon>
        <taxon>Bacillati</taxon>
        <taxon>Bacillota</taxon>
        <taxon>Bacilli</taxon>
        <taxon>Bacillales</taxon>
        <taxon>Paenibacillaceae</taxon>
        <taxon>Paenibacillus</taxon>
    </lineage>
</organism>
<comment type="caution">
    <text evidence="3">The sequence shown here is derived from an EMBL/GenBank/DDBJ whole genome shotgun (WGS) entry which is preliminary data.</text>
</comment>
<feature type="domain" description="SLH" evidence="2">
    <location>
        <begin position="668"/>
        <end position="730"/>
    </location>
</feature>
<name>A0ABR8MXP5_9BACL</name>
<feature type="signal peptide" evidence="1">
    <location>
        <begin position="1"/>
        <end position="37"/>
    </location>
</feature>
<gene>
    <name evidence="3" type="ORF">H8B09_18360</name>
</gene>
<dbReference type="InterPro" id="IPR032599">
    <property type="entry name" value="YcdB/YcdC_rep_domain"/>
</dbReference>
<keyword evidence="1" id="KW-0732">Signal</keyword>
<feature type="chain" id="PRO_5045282416" evidence="1">
    <location>
        <begin position="38"/>
        <end position="797"/>
    </location>
</feature>
<feature type="domain" description="SLH" evidence="2">
    <location>
        <begin position="602"/>
        <end position="664"/>
    </location>
</feature>
<dbReference type="PROSITE" id="PS51272">
    <property type="entry name" value="SLH"/>
    <property type="match status" value="3"/>
</dbReference>
<dbReference type="RefSeq" id="WP_191205008.1">
    <property type="nucleotide sequence ID" value="NZ_JACXZA010000004.1"/>
</dbReference>
<sequence length="797" mass="86495">MSTKSNKNKKRAMRSRKLVALATAAALTLSLPAGAFAATNASASTSAVSSDAAVSTTSSAEGIPTVDPVNVKLDAAITKSQAIALAQKYVSIPATYKLQSASLSSSFRTSGLYSVWSLSYTYQVKERTLGNINVTIDADNGELIGYNSNTDTSNVKPVYPPKVDRDQAAKVAQSFIAKVAAAYKDQVQLDPYIGVDEKPPLTGQVVHTIRFDRIVNGIPFVENYIDMQVDGEGHVLSFNRYWDSSVTFDKAAAAISSDDAAVKLQAALKPTLGYIIPYQMKPRKPLLVYNGAPVAISAITGEKVGNSVAPAKETQVSAKPLGNKPSANGSLTKEQAAARVDAAFGIPKDAKLTDSQYGEYADESTGKNSSYWSLSYSVDNADGKNVRSIYAQVDAQTGEIRNYSGYNSANTGSGVSYAAARTKAIEVLGQQLGWLADQYYLMEYDTSNYEGKKPEQIGSYYFNAIRKVNGVPVDSESVQVSINAYDGSVENYWSNTSGFEYPATAPVVIGDEKAADAWMDYYRVQLTYQSDYNYYWDGQPIPIEKYKVLIAAGEIKPDEVKSKGEAKLVYQLVPRYNLDENVTLDAVTGKWINSNDGTVTTLARQTATDIEGHWAQRELELMVAYKALDLQDGKVNPNAVITRGEMIKMLVLAMNQGTPIYYASDSKAAASFSDVATSSNYFAYVETAVQQQLIDVGDGTFNPEGKVDREEMAELIVRALGYNPLAEHDNLFNIAFSDAAKVEQKGQAAIAVGLGIMSLQNGKFLPERQVTRAEAATAFFRFLQVKADLKEAPLRDK</sequence>
<protein>
    <submittedName>
        <fullName evidence="3">S-layer homology domain-containing protein</fullName>
    </submittedName>
</protein>
<dbReference type="Pfam" id="PF00395">
    <property type="entry name" value="SLH"/>
    <property type="match status" value="3"/>
</dbReference>
<evidence type="ECO:0000313" key="3">
    <source>
        <dbReference type="EMBL" id="MBD3920735.1"/>
    </source>
</evidence>
<dbReference type="EMBL" id="JACXZA010000004">
    <property type="protein sequence ID" value="MBD3920735.1"/>
    <property type="molecule type" value="Genomic_DNA"/>
</dbReference>
<evidence type="ECO:0000256" key="1">
    <source>
        <dbReference type="SAM" id="SignalP"/>
    </source>
</evidence>
<evidence type="ECO:0000259" key="2">
    <source>
        <dbReference type="PROSITE" id="PS51272"/>
    </source>
</evidence>
<keyword evidence="4" id="KW-1185">Reference proteome</keyword>
<accession>A0ABR8MXP5</accession>